<comment type="caution">
    <text evidence="2">The sequence shown here is derived from an EMBL/GenBank/DDBJ whole genome shotgun (WGS) entry which is preliminary data.</text>
</comment>
<dbReference type="SUPFAM" id="SSF49899">
    <property type="entry name" value="Concanavalin A-like lectins/glucanases"/>
    <property type="match status" value="1"/>
</dbReference>
<accession>A0A3S1A5S2</accession>
<protein>
    <recommendedName>
        <fullName evidence="1">Integrase catalytic domain-containing protein</fullName>
    </recommendedName>
</protein>
<dbReference type="PANTHER" id="PTHR37984:SF5">
    <property type="entry name" value="PROTEIN NYNRIN-LIKE"/>
    <property type="match status" value="1"/>
</dbReference>
<reference evidence="2 3" key="1">
    <citation type="submission" date="2019-01" db="EMBL/GenBank/DDBJ databases">
        <title>A draft genome assembly of the solar-powered sea slug Elysia chlorotica.</title>
        <authorList>
            <person name="Cai H."/>
            <person name="Li Q."/>
            <person name="Fang X."/>
            <person name="Li J."/>
            <person name="Curtis N.E."/>
            <person name="Altenburger A."/>
            <person name="Shibata T."/>
            <person name="Feng M."/>
            <person name="Maeda T."/>
            <person name="Schwartz J.A."/>
            <person name="Shigenobu S."/>
            <person name="Lundholm N."/>
            <person name="Nishiyama T."/>
            <person name="Yang H."/>
            <person name="Hasebe M."/>
            <person name="Li S."/>
            <person name="Pierce S.K."/>
            <person name="Wang J."/>
        </authorList>
    </citation>
    <scope>NUCLEOTIDE SEQUENCE [LARGE SCALE GENOMIC DNA]</scope>
    <source>
        <strain evidence="2">EC2010</strain>
        <tissue evidence="2">Whole organism of an adult</tissue>
    </source>
</reference>
<dbReference type="Gene3D" id="3.30.420.10">
    <property type="entry name" value="Ribonuclease H-like superfamily/Ribonuclease H"/>
    <property type="match status" value="1"/>
</dbReference>
<dbReference type="SUPFAM" id="SSF53098">
    <property type="entry name" value="Ribonuclease H-like"/>
    <property type="match status" value="1"/>
</dbReference>
<dbReference type="Proteomes" id="UP000271974">
    <property type="component" value="Unassembled WGS sequence"/>
</dbReference>
<evidence type="ECO:0000313" key="3">
    <source>
        <dbReference type="Proteomes" id="UP000271974"/>
    </source>
</evidence>
<dbReference type="InterPro" id="IPR036397">
    <property type="entry name" value="RNaseH_sf"/>
</dbReference>
<dbReference type="AlphaFoldDB" id="A0A3S1A5S2"/>
<dbReference type="STRING" id="188477.A0A3S1A5S2"/>
<dbReference type="InterPro" id="IPR050951">
    <property type="entry name" value="Retrovirus_Pol_polyprotein"/>
</dbReference>
<gene>
    <name evidence="2" type="ORF">EGW08_000896</name>
</gene>
<proteinExistence type="predicted"/>
<organism evidence="2 3">
    <name type="scientific">Elysia chlorotica</name>
    <name type="common">Eastern emerald elysia</name>
    <name type="synonym">Sea slug</name>
    <dbReference type="NCBI Taxonomy" id="188477"/>
    <lineage>
        <taxon>Eukaryota</taxon>
        <taxon>Metazoa</taxon>
        <taxon>Spiralia</taxon>
        <taxon>Lophotrochozoa</taxon>
        <taxon>Mollusca</taxon>
        <taxon>Gastropoda</taxon>
        <taxon>Heterobranchia</taxon>
        <taxon>Euthyneura</taxon>
        <taxon>Panpulmonata</taxon>
        <taxon>Sacoglossa</taxon>
        <taxon>Placobranchoidea</taxon>
        <taxon>Plakobranchidae</taxon>
        <taxon>Elysia</taxon>
    </lineage>
</organism>
<dbReference type="EMBL" id="RQTK01000013">
    <property type="protein sequence ID" value="RUS91379.1"/>
    <property type="molecule type" value="Genomic_DNA"/>
</dbReference>
<name>A0A3S1A5S2_ELYCH</name>
<sequence>MIYKLKALFSTHGLPDLIRSDNGPQFVSKEFKAFLRELGISLSATTSSPIFPQSNGMAESAVKNAIKLLQQDDPLFALMNYRATPHSSTGVSPAEALMNRKIRTQVPVGKSFLTVKNNEILIYNESKSIENLDADFKWHFLAVTWATDGTVEIVQDFSVSSVTRNGPGVLHPSDMYLNIYLGKSFFGYISQVSIWGAAFSTDELILMFGTPKAVPRTGALLLGWTHYALNPQVIQTKSSTAGRLVPMCDITGTIASPELTGCDKTKFPDKTPPMLTKECNETATITTDYNTHQVSVSSLGYEFKLNEGGITQNPQIYPEHFLTLGAHDVAVMAKDSEGNVGVCRTRTYVTPNHCEASEPEAAHVEACYDDDPHRGVEVKCPAGQSPSVLVPQYLVCGHLRSYNLENMYTRPDRIVCGGLYPEQ</sequence>
<dbReference type="PANTHER" id="PTHR37984">
    <property type="entry name" value="PROTEIN CBG26694"/>
    <property type="match status" value="1"/>
</dbReference>
<evidence type="ECO:0000313" key="2">
    <source>
        <dbReference type="EMBL" id="RUS91379.1"/>
    </source>
</evidence>
<dbReference type="GO" id="GO:0015074">
    <property type="term" value="P:DNA integration"/>
    <property type="evidence" value="ECO:0007669"/>
    <property type="project" value="InterPro"/>
</dbReference>
<dbReference type="OrthoDB" id="6203693at2759"/>
<dbReference type="Gene3D" id="2.60.120.200">
    <property type="match status" value="1"/>
</dbReference>
<dbReference type="GO" id="GO:0003676">
    <property type="term" value="F:nucleic acid binding"/>
    <property type="evidence" value="ECO:0007669"/>
    <property type="project" value="InterPro"/>
</dbReference>
<dbReference type="InterPro" id="IPR013320">
    <property type="entry name" value="ConA-like_dom_sf"/>
</dbReference>
<dbReference type="InterPro" id="IPR012337">
    <property type="entry name" value="RNaseH-like_sf"/>
</dbReference>
<feature type="domain" description="Integrase catalytic" evidence="1">
    <location>
        <begin position="1"/>
        <end position="120"/>
    </location>
</feature>
<dbReference type="PROSITE" id="PS50994">
    <property type="entry name" value="INTEGRASE"/>
    <property type="match status" value="1"/>
</dbReference>
<dbReference type="InterPro" id="IPR001584">
    <property type="entry name" value="Integrase_cat-core"/>
</dbReference>
<keyword evidence="3" id="KW-1185">Reference proteome</keyword>
<evidence type="ECO:0000259" key="1">
    <source>
        <dbReference type="PROSITE" id="PS50994"/>
    </source>
</evidence>